<dbReference type="InterPro" id="IPR012337">
    <property type="entry name" value="RNaseH-like_sf"/>
</dbReference>
<gene>
    <name evidence="4" type="ORF">CDD81_2610</name>
</gene>
<keyword evidence="1" id="KW-0540">Nuclease</keyword>
<dbReference type="PANTHER" id="PTHR12801">
    <property type="entry name" value="RNA EXONUCLEASE REXO1 / RECO3 FAMILY MEMBER-RELATED"/>
    <property type="match status" value="1"/>
</dbReference>
<dbReference type="AlphaFoldDB" id="A0A2C5XXQ7"/>
<keyword evidence="3" id="KW-0269">Exonuclease</keyword>
<dbReference type="GO" id="GO:0000027">
    <property type="term" value="P:ribosomal large subunit assembly"/>
    <property type="evidence" value="ECO:0007669"/>
    <property type="project" value="TreeGrafter"/>
</dbReference>
<evidence type="ECO:0000313" key="4">
    <source>
        <dbReference type="EMBL" id="PHH59742.1"/>
    </source>
</evidence>
<dbReference type="SUPFAM" id="SSF53098">
    <property type="entry name" value="Ribonuclease H-like"/>
    <property type="match status" value="1"/>
</dbReference>
<dbReference type="GO" id="GO:0005634">
    <property type="term" value="C:nucleus"/>
    <property type="evidence" value="ECO:0007669"/>
    <property type="project" value="TreeGrafter"/>
</dbReference>
<evidence type="ECO:0000256" key="3">
    <source>
        <dbReference type="ARBA" id="ARBA00022839"/>
    </source>
</evidence>
<accession>A0A2C5XXQ7</accession>
<dbReference type="EMBL" id="NJET01000184">
    <property type="protein sequence ID" value="PHH59742.1"/>
    <property type="molecule type" value="Genomic_DNA"/>
</dbReference>
<dbReference type="InterPro" id="IPR047021">
    <property type="entry name" value="REXO1/3/4-like"/>
</dbReference>
<organism evidence="4 5">
    <name type="scientific">Ophiocordyceps australis</name>
    <dbReference type="NCBI Taxonomy" id="1399860"/>
    <lineage>
        <taxon>Eukaryota</taxon>
        <taxon>Fungi</taxon>
        <taxon>Dikarya</taxon>
        <taxon>Ascomycota</taxon>
        <taxon>Pezizomycotina</taxon>
        <taxon>Sordariomycetes</taxon>
        <taxon>Hypocreomycetidae</taxon>
        <taxon>Hypocreales</taxon>
        <taxon>Ophiocordycipitaceae</taxon>
        <taxon>Ophiocordyceps</taxon>
    </lineage>
</organism>
<protein>
    <recommendedName>
        <fullName evidence="6">Exonuclease domain-containing protein</fullName>
    </recommendedName>
</protein>
<name>A0A2C5XXQ7_9HYPO</name>
<comment type="caution">
    <text evidence="4">The sequence shown here is derived from an EMBL/GenBank/DDBJ whole genome shotgun (WGS) entry which is preliminary data.</text>
</comment>
<dbReference type="Proteomes" id="UP000226192">
    <property type="component" value="Unassembled WGS sequence"/>
</dbReference>
<dbReference type="Gene3D" id="3.30.420.10">
    <property type="entry name" value="Ribonuclease H-like superfamily/Ribonuclease H"/>
    <property type="match status" value="1"/>
</dbReference>
<dbReference type="OrthoDB" id="16516at2759"/>
<keyword evidence="2" id="KW-0378">Hydrolase</keyword>
<keyword evidence="5" id="KW-1185">Reference proteome</keyword>
<evidence type="ECO:0008006" key="6">
    <source>
        <dbReference type="Google" id="ProtNLM"/>
    </source>
</evidence>
<sequence>MAMVEAEPRIDTGLCPFQTTSCNASIPLSMLAINSLRRVILCGTILTGQFGYKEAIFVLNLNEAAACKFHSGKSPSKNGHAATSPLSPNLVPRANITRLVTILRENSTEDGWNLFSTPPSHSLQSVAAVVIDCEMRVAEWGESELIRVSPIDYFSRKVLFNSLVWPSVKMMHYNTRFSGIHRGAMLENARRHCKCLFGRDEARRAVFKFIGRDTIVIAHARYQQDLASLRWIHTVMVDTLIIEKLRRQQEGPSLPGQPVSAAQDEVSGLSLKTLAWQIHSIYWPRSLFCRGRTEN</sequence>
<dbReference type="GO" id="GO:0003676">
    <property type="term" value="F:nucleic acid binding"/>
    <property type="evidence" value="ECO:0007669"/>
    <property type="project" value="InterPro"/>
</dbReference>
<evidence type="ECO:0000256" key="2">
    <source>
        <dbReference type="ARBA" id="ARBA00022801"/>
    </source>
</evidence>
<dbReference type="GO" id="GO:0004527">
    <property type="term" value="F:exonuclease activity"/>
    <property type="evidence" value="ECO:0007669"/>
    <property type="project" value="UniProtKB-KW"/>
</dbReference>
<evidence type="ECO:0000256" key="1">
    <source>
        <dbReference type="ARBA" id="ARBA00022722"/>
    </source>
</evidence>
<reference evidence="4 5" key="1">
    <citation type="submission" date="2017-06" db="EMBL/GenBank/DDBJ databases">
        <title>Ant-infecting Ophiocordyceps genomes reveal a high diversity of potential behavioral manipulation genes and a possible major role for enterotoxins.</title>
        <authorList>
            <person name="De Bekker C."/>
            <person name="Evans H.C."/>
            <person name="Brachmann A."/>
            <person name="Hughes D.P."/>
        </authorList>
    </citation>
    <scope>NUCLEOTIDE SEQUENCE [LARGE SCALE GENOMIC DNA]</scope>
    <source>
        <strain evidence="4 5">Map64</strain>
    </source>
</reference>
<evidence type="ECO:0000313" key="5">
    <source>
        <dbReference type="Proteomes" id="UP000226192"/>
    </source>
</evidence>
<dbReference type="GO" id="GO:0006364">
    <property type="term" value="P:rRNA processing"/>
    <property type="evidence" value="ECO:0007669"/>
    <property type="project" value="TreeGrafter"/>
</dbReference>
<dbReference type="PANTHER" id="PTHR12801:SF45">
    <property type="entry name" value="RNA EXONUCLEASE 4"/>
    <property type="match status" value="1"/>
</dbReference>
<proteinExistence type="predicted"/>
<dbReference type="STRING" id="1399860.A0A2C5XXQ7"/>
<dbReference type="InterPro" id="IPR036397">
    <property type="entry name" value="RNaseH_sf"/>
</dbReference>